<feature type="signal peptide" evidence="1">
    <location>
        <begin position="1"/>
        <end position="22"/>
    </location>
</feature>
<dbReference type="EMBL" id="JO845052">
    <property type="protein sequence ID" value="AEO36669.1"/>
    <property type="molecule type" value="mRNA"/>
</dbReference>
<dbReference type="AlphaFoldDB" id="G3MT51"/>
<evidence type="ECO:0000256" key="1">
    <source>
        <dbReference type="SAM" id="SignalP"/>
    </source>
</evidence>
<organism evidence="2">
    <name type="scientific">Amblyomma maculatum</name>
    <name type="common">Gulf Coast tick</name>
    <dbReference type="NCBI Taxonomy" id="34609"/>
    <lineage>
        <taxon>Eukaryota</taxon>
        <taxon>Metazoa</taxon>
        <taxon>Ecdysozoa</taxon>
        <taxon>Arthropoda</taxon>
        <taxon>Chelicerata</taxon>
        <taxon>Arachnida</taxon>
        <taxon>Acari</taxon>
        <taxon>Parasitiformes</taxon>
        <taxon>Ixodida</taxon>
        <taxon>Ixodoidea</taxon>
        <taxon>Ixodidae</taxon>
        <taxon>Amblyomminae</taxon>
        <taxon>Amblyomma</taxon>
    </lineage>
</organism>
<protein>
    <submittedName>
        <fullName evidence="2">Uncharacterized protein</fullName>
    </submittedName>
</protein>
<dbReference type="SUPFAM" id="SSF50814">
    <property type="entry name" value="Lipocalins"/>
    <property type="match status" value="1"/>
</dbReference>
<keyword evidence="1" id="KW-0732">Signal</keyword>
<feature type="chain" id="PRO_5003447862" evidence="1">
    <location>
        <begin position="23"/>
        <end position="178"/>
    </location>
</feature>
<proteinExistence type="evidence at transcript level"/>
<reference evidence="2" key="1">
    <citation type="journal article" date="2011" name="PLoS ONE">
        <title>A deep insight into the sialotranscriptome of the gulf coast tick, Amblyomma maculatum.</title>
        <authorList>
            <person name="Karim S."/>
            <person name="Singh P."/>
            <person name="Ribeiro J.M."/>
        </authorList>
    </citation>
    <scope>NUCLEOTIDE SEQUENCE</scope>
    <source>
        <tissue evidence="2">Salivary gland</tissue>
    </source>
</reference>
<evidence type="ECO:0000313" key="2">
    <source>
        <dbReference type="EMBL" id="AEO36669.1"/>
    </source>
</evidence>
<name>G3MT51_AMBMU</name>
<accession>G3MT51</accession>
<sequence>MRAFVAWCIILVHLALEVYCTGNSLPKRKLDGWTFFQPNVEIVMIRRNYNPPGGPNESMCVTAAFEPELLEEHRLIKVFFYLNMSSTHILPNHTKPMWPIANISMTFSKQENKTGYNTVNSYIIKSWHGYSLSPPKWRFLLNNGSCAVVKVLSASYGNRANVSGKYGTANFGVICTKA</sequence>
<dbReference type="InterPro" id="IPR012674">
    <property type="entry name" value="Calycin"/>
</dbReference>